<evidence type="ECO:0000259" key="7">
    <source>
        <dbReference type="SMART" id="SM00088"/>
    </source>
</evidence>
<organism evidence="8 9">
    <name type="scientific">Kwoniella newhampshirensis</name>
    <dbReference type="NCBI Taxonomy" id="1651941"/>
    <lineage>
        <taxon>Eukaryota</taxon>
        <taxon>Fungi</taxon>
        <taxon>Dikarya</taxon>
        <taxon>Basidiomycota</taxon>
        <taxon>Agaricomycotina</taxon>
        <taxon>Tremellomycetes</taxon>
        <taxon>Tremellales</taxon>
        <taxon>Cryptococcaceae</taxon>
        <taxon>Kwoniella</taxon>
    </lineage>
</organism>
<dbReference type="PANTHER" id="PTHR15350:SF2">
    <property type="entry name" value="EUKARYOTIC TRANSLATION INITIATION FACTOR 3 SUBUNIT M"/>
    <property type="match status" value="1"/>
</dbReference>
<dbReference type="GO" id="GO:0001732">
    <property type="term" value="P:formation of cytoplasmic translation initiation complex"/>
    <property type="evidence" value="ECO:0007669"/>
    <property type="project" value="UniProtKB-UniRule"/>
</dbReference>
<dbReference type="GO" id="GO:0033290">
    <property type="term" value="C:eukaryotic 48S preinitiation complex"/>
    <property type="evidence" value="ECO:0007669"/>
    <property type="project" value="UniProtKB-UniRule"/>
</dbReference>
<comment type="similarity">
    <text evidence="1">Belongs to the CSN7/EIF3M family. CSN7 subfamily.</text>
</comment>
<dbReference type="Proteomes" id="UP001388673">
    <property type="component" value="Unassembled WGS sequence"/>
</dbReference>
<dbReference type="PANTHER" id="PTHR15350">
    <property type="entry name" value="COP9 SIGNALOSOME COMPLEX SUBUNIT 7/DENDRITIC CELL PROTEIN GA17"/>
    <property type="match status" value="1"/>
</dbReference>
<proteinExistence type="inferred from homology"/>
<evidence type="ECO:0000313" key="9">
    <source>
        <dbReference type="Proteomes" id="UP001388673"/>
    </source>
</evidence>
<feature type="compositionally biased region" description="Basic and acidic residues" evidence="6">
    <location>
        <begin position="446"/>
        <end position="456"/>
    </location>
</feature>
<keyword evidence="2 5" id="KW-0963">Cytoplasm</keyword>
<keyword evidence="9" id="KW-1185">Reference proteome</keyword>
<dbReference type="AlphaFoldDB" id="A0AAW0YFP1"/>
<evidence type="ECO:0000256" key="6">
    <source>
        <dbReference type="SAM" id="MobiDB-lite"/>
    </source>
</evidence>
<comment type="similarity">
    <text evidence="5">Belongs to the eIF-3 subunit M family.</text>
</comment>
<dbReference type="InterPro" id="IPR040750">
    <property type="entry name" value="eIF3m_C_helix"/>
</dbReference>
<gene>
    <name evidence="8" type="ORF">IAR55_006630</name>
</gene>
<dbReference type="HAMAP" id="MF_03012">
    <property type="entry name" value="eIF3m"/>
    <property type="match status" value="1"/>
</dbReference>
<dbReference type="EMBL" id="JBCAWK010000013">
    <property type="protein sequence ID" value="KAK8844780.1"/>
    <property type="molecule type" value="Genomic_DNA"/>
</dbReference>
<comment type="function">
    <text evidence="5">Component of the eukaryotic translation initiation factor 3 (eIF-3) complex, which is involved in protein synthesis of a specialized repertoire of mRNAs and, together with other initiation factors, stimulates binding of mRNA and methionyl-tRNAi to the 40S ribosome. The eIF-3 complex specifically targets and initiates translation of a subset of mRNAs involved in cell proliferation.</text>
</comment>
<accession>A0AAW0YFP1</accession>
<comment type="subunit">
    <text evidence="5">Component of the eukaryotic translation initiation factor 3 (eIF-3) complex.</text>
</comment>
<sequence length="456" mass="49394">MVDAIPIAPELPFKQQIVELAAHLSRSLPNPDQTNTREFVASFESQLTAEEGEDISEEKKKEVVKALVAKFVELKGGLEAAKESEVESSHLLLQYLLSTSFEASSEEYSTAIKDVAEAVKKGAEGSSKSGRVEAGARILNNTYNLLPVSSSLRSSVLLTLLSLLAGSSDLSSLPLSPQTLTTALGQWQISSSDKVHFLTSASELYQSSGSLSKTLDLLTLALKESVEAQLVEKAILIALAVQDKFELDEVLKIQGVKEQLSGKAAEVVSLFEGDEIEAVGKGQKWVESNGSWVESAGIPGFTADSVLRKLRLIALVALAAKSETRQLEYAPVAKALAIDESEVETWVIDAIRSKLIVARISQPQSLIRIQSISSSSTSARRFGPSEWQLLEKRLSDWKKSVSEARAVVEEAEALAAQGPVVQQQRRGGNRRQGGQQQQQQQQSQGEGERQEEVVVA</sequence>
<evidence type="ECO:0000256" key="5">
    <source>
        <dbReference type="HAMAP-Rule" id="MF_03012"/>
    </source>
</evidence>
<evidence type="ECO:0000256" key="4">
    <source>
        <dbReference type="ARBA" id="ARBA00022917"/>
    </source>
</evidence>
<dbReference type="RefSeq" id="XP_066800004.1">
    <property type="nucleotide sequence ID" value="XM_066949710.1"/>
</dbReference>
<dbReference type="SMART" id="SM00088">
    <property type="entry name" value="PINT"/>
    <property type="match status" value="1"/>
</dbReference>
<dbReference type="GO" id="GO:0016282">
    <property type="term" value="C:eukaryotic 43S preinitiation complex"/>
    <property type="evidence" value="ECO:0007669"/>
    <property type="project" value="UniProtKB-UniRule"/>
</dbReference>
<dbReference type="GO" id="GO:0003743">
    <property type="term" value="F:translation initiation factor activity"/>
    <property type="evidence" value="ECO:0007669"/>
    <property type="project" value="UniProtKB-UniRule"/>
</dbReference>
<evidence type="ECO:0000256" key="3">
    <source>
        <dbReference type="ARBA" id="ARBA00022540"/>
    </source>
</evidence>
<evidence type="ECO:0000313" key="8">
    <source>
        <dbReference type="EMBL" id="KAK8844780.1"/>
    </source>
</evidence>
<protein>
    <recommendedName>
        <fullName evidence="5">Eukaryotic translation initiation factor 3 subunit M</fullName>
        <shortName evidence="5">eIF3m</shortName>
    </recommendedName>
</protein>
<dbReference type="GO" id="GO:0071541">
    <property type="term" value="C:eukaryotic translation initiation factor 3 complex, eIF3m"/>
    <property type="evidence" value="ECO:0007669"/>
    <property type="project" value="UniProtKB-UniRule"/>
</dbReference>
<dbReference type="GeneID" id="92183888"/>
<dbReference type="Pfam" id="PF18005">
    <property type="entry name" value="eIF3m_C_helix"/>
    <property type="match status" value="1"/>
</dbReference>
<feature type="region of interest" description="Disordered" evidence="6">
    <location>
        <begin position="417"/>
        <end position="456"/>
    </location>
</feature>
<keyword evidence="4 5" id="KW-0648">Protein biosynthesis</keyword>
<evidence type="ECO:0000256" key="1">
    <source>
        <dbReference type="ARBA" id="ARBA00008482"/>
    </source>
</evidence>
<dbReference type="InterPro" id="IPR000717">
    <property type="entry name" value="PCI_dom"/>
</dbReference>
<dbReference type="InterPro" id="IPR027528">
    <property type="entry name" value="eIF3m"/>
</dbReference>
<name>A0AAW0YFP1_9TREE</name>
<keyword evidence="3 5" id="KW-0396">Initiation factor</keyword>
<feature type="compositionally biased region" description="Low complexity" evidence="6">
    <location>
        <begin position="417"/>
        <end position="445"/>
    </location>
</feature>
<reference evidence="8 9" key="1">
    <citation type="journal article" date="2024" name="bioRxiv">
        <title>Comparative genomics of Cryptococcus and Kwoniella reveals pathogenesis evolution and contrasting karyotype dynamics via intercentromeric recombination or chromosome fusion.</title>
        <authorList>
            <person name="Coelho M.A."/>
            <person name="David-Palma M."/>
            <person name="Shea T."/>
            <person name="Bowers K."/>
            <person name="McGinley-Smith S."/>
            <person name="Mohammad A.W."/>
            <person name="Gnirke A."/>
            <person name="Yurkov A.M."/>
            <person name="Nowrousian M."/>
            <person name="Sun S."/>
            <person name="Cuomo C.A."/>
            <person name="Heitman J."/>
        </authorList>
    </citation>
    <scope>NUCLEOTIDE SEQUENCE [LARGE SCALE GENOMIC DNA]</scope>
    <source>
        <strain evidence="8 9">CBS 13917</strain>
    </source>
</reference>
<dbReference type="InterPro" id="IPR045237">
    <property type="entry name" value="COPS7/eIF3m"/>
</dbReference>
<evidence type="ECO:0000256" key="2">
    <source>
        <dbReference type="ARBA" id="ARBA00022490"/>
    </source>
</evidence>
<comment type="caution">
    <text evidence="8">The sequence shown here is derived from an EMBL/GenBank/DDBJ whole genome shotgun (WGS) entry which is preliminary data.</text>
</comment>
<dbReference type="KEGG" id="kne:92183888"/>
<comment type="subcellular location">
    <subcellularLocation>
        <location evidence="5">Cytoplasm</location>
    </subcellularLocation>
</comment>
<dbReference type="Pfam" id="PF01399">
    <property type="entry name" value="PCI"/>
    <property type="match status" value="1"/>
</dbReference>
<feature type="domain" description="PCI" evidence="7">
    <location>
        <begin position="301"/>
        <end position="397"/>
    </location>
</feature>